<dbReference type="OrthoDB" id="495439at2"/>
<accession>A0A1H5T5V8</accession>
<dbReference type="Pfam" id="PF07704">
    <property type="entry name" value="PSK_trans_fac"/>
    <property type="match status" value="1"/>
</dbReference>
<dbReference type="AlphaFoldDB" id="A0A1H5T5V8"/>
<dbReference type="EMBL" id="FNUY01000001">
    <property type="protein sequence ID" value="SEF58185.1"/>
    <property type="molecule type" value="Genomic_DNA"/>
</dbReference>
<dbReference type="InterPro" id="IPR011660">
    <property type="entry name" value="VapB-like"/>
</dbReference>
<organism evidence="1 2">
    <name type="scientific">Bosea lathyri</name>
    <dbReference type="NCBI Taxonomy" id="1036778"/>
    <lineage>
        <taxon>Bacteria</taxon>
        <taxon>Pseudomonadati</taxon>
        <taxon>Pseudomonadota</taxon>
        <taxon>Alphaproteobacteria</taxon>
        <taxon>Hyphomicrobiales</taxon>
        <taxon>Boseaceae</taxon>
        <taxon>Bosea</taxon>
    </lineage>
</organism>
<keyword evidence="2" id="KW-1185">Reference proteome</keyword>
<dbReference type="RefSeq" id="WP_103870901.1">
    <property type="nucleotide sequence ID" value="NZ_FNUY01000001.1"/>
</dbReference>
<evidence type="ECO:0000313" key="1">
    <source>
        <dbReference type="EMBL" id="SEF58185.1"/>
    </source>
</evidence>
<evidence type="ECO:0000313" key="2">
    <source>
        <dbReference type="Proteomes" id="UP000236743"/>
    </source>
</evidence>
<proteinExistence type="predicted"/>
<sequence length="84" mass="9437">MAVLIKDPEADRIVRELAARTGETITEAVKIAAAERLTRLPPQRGRIDKAKLEQTLARIRSYPRINDHLTDDEIIGYDENGLPS</sequence>
<reference evidence="1 2" key="1">
    <citation type="submission" date="2016-10" db="EMBL/GenBank/DDBJ databases">
        <authorList>
            <person name="de Groot N.N."/>
        </authorList>
    </citation>
    <scope>NUCLEOTIDE SEQUENCE [LARGE SCALE GENOMIC DNA]</scope>
    <source>
        <strain evidence="1 2">DSM 26656</strain>
    </source>
</reference>
<protein>
    <recommendedName>
        <fullName evidence="3">Antitoxin VapB</fullName>
    </recommendedName>
</protein>
<gene>
    <name evidence="1" type="ORF">SAMN04488115_101539</name>
</gene>
<dbReference type="Proteomes" id="UP000236743">
    <property type="component" value="Unassembled WGS sequence"/>
</dbReference>
<evidence type="ECO:0008006" key="3">
    <source>
        <dbReference type="Google" id="ProtNLM"/>
    </source>
</evidence>
<name>A0A1H5T5V8_9HYPH</name>